<feature type="compositionally biased region" description="Polar residues" evidence="1">
    <location>
        <begin position="102"/>
        <end position="117"/>
    </location>
</feature>
<dbReference type="Proteomes" id="UP001158576">
    <property type="component" value="Chromosome PAR"/>
</dbReference>
<evidence type="ECO:0000313" key="3">
    <source>
        <dbReference type="Proteomes" id="UP001158576"/>
    </source>
</evidence>
<dbReference type="EMBL" id="OU015568">
    <property type="protein sequence ID" value="CAG5082682.1"/>
    <property type="molecule type" value="Genomic_DNA"/>
</dbReference>
<proteinExistence type="predicted"/>
<evidence type="ECO:0000313" key="2">
    <source>
        <dbReference type="EMBL" id="CAG5082682.1"/>
    </source>
</evidence>
<reference evidence="2 3" key="1">
    <citation type="submission" date="2021-04" db="EMBL/GenBank/DDBJ databases">
        <authorList>
            <person name="Bliznina A."/>
        </authorList>
    </citation>
    <scope>NUCLEOTIDE SEQUENCE [LARGE SCALE GENOMIC DNA]</scope>
</reference>
<feature type="region of interest" description="Disordered" evidence="1">
    <location>
        <begin position="102"/>
        <end position="128"/>
    </location>
</feature>
<protein>
    <submittedName>
        <fullName evidence="2">Oidioi.mRNA.OKI2018_I69.PAR.g10182.t1.cds</fullName>
    </submittedName>
</protein>
<gene>
    <name evidence="2" type="ORF">OKIOD_LOCUS1740</name>
</gene>
<sequence length="183" mass="20727">MGTCSCFKIKITFEIGSHSPVPRNNEISVTEIEAIQQINNHLIGNEIEKIRKLLPSEYRKSRQSEIESHLTTLKKIESFIRQTNAEKMSSFFPSAHHSVNNSELPSPQISTTKSLCASPNRERGNTSSRLFFHYPRPEIFKVECKSFTAVSSAPFLISPSTPKTLKKYHSSFTPGLQSTPKKW</sequence>
<evidence type="ECO:0000256" key="1">
    <source>
        <dbReference type="SAM" id="MobiDB-lite"/>
    </source>
</evidence>
<accession>A0ABN7RV36</accession>
<keyword evidence="3" id="KW-1185">Reference proteome</keyword>
<name>A0ABN7RV36_OIKDI</name>
<organism evidence="2 3">
    <name type="scientific">Oikopleura dioica</name>
    <name type="common">Tunicate</name>
    <dbReference type="NCBI Taxonomy" id="34765"/>
    <lineage>
        <taxon>Eukaryota</taxon>
        <taxon>Metazoa</taxon>
        <taxon>Chordata</taxon>
        <taxon>Tunicata</taxon>
        <taxon>Appendicularia</taxon>
        <taxon>Copelata</taxon>
        <taxon>Oikopleuridae</taxon>
        <taxon>Oikopleura</taxon>
    </lineage>
</organism>